<keyword evidence="3" id="KW-1185">Reference proteome</keyword>
<organism evidence="2 3">
    <name type="scientific">Acorus calamus</name>
    <name type="common">Sweet flag</name>
    <dbReference type="NCBI Taxonomy" id="4465"/>
    <lineage>
        <taxon>Eukaryota</taxon>
        <taxon>Viridiplantae</taxon>
        <taxon>Streptophyta</taxon>
        <taxon>Embryophyta</taxon>
        <taxon>Tracheophyta</taxon>
        <taxon>Spermatophyta</taxon>
        <taxon>Magnoliopsida</taxon>
        <taxon>Liliopsida</taxon>
        <taxon>Acoraceae</taxon>
        <taxon>Acorus</taxon>
    </lineage>
</organism>
<reference evidence="2" key="1">
    <citation type="journal article" date="2023" name="Nat. Commun.">
        <title>Diploid and tetraploid genomes of Acorus and the evolution of monocots.</title>
        <authorList>
            <person name="Ma L."/>
            <person name="Liu K.W."/>
            <person name="Li Z."/>
            <person name="Hsiao Y.Y."/>
            <person name="Qi Y."/>
            <person name="Fu T."/>
            <person name="Tang G.D."/>
            <person name="Zhang D."/>
            <person name="Sun W.H."/>
            <person name="Liu D.K."/>
            <person name="Li Y."/>
            <person name="Chen G.Z."/>
            <person name="Liu X.D."/>
            <person name="Liao X.Y."/>
            <person name="Jiang Y.T."/>
            <person name="Yu X."/>
            <person name="Hao Y."/>
            <person name="Huang J."/>
            <person name="Zhao X.W."/>
            <person name="Ke S."/>
            <person name="Chen Y.Y."/>
            <person name="Wu W.L."/>
            <person name="Hsu J.L."/>
            <person name="Lin Y.F."/>
            <person name="Huang M.D."/>
            <person name="Li C.Y."/>
            <person name="Huang L."/>
            <person name="Wang Z.W."/>
            <person name="Zhao X."/>
            <person name="Zhong W.Y."/>
            <person name="Peng D.H."/>
            <person name="Ahmad S."/>
            <person name="Lan S."/>
            <person name="Zhang J.S."/>
            <person name="Tsai W.C."/>
            <person name="Van de Peer Y."/>
            <person name="Liu Z.J."/>
        </authorList>
    </citation>
    <scope>NUCLEOTIDE SEQUENCE</scope>
    <source>
        <strain evidence="2">CP</strain>
    </source>
</reference>
<comment type="caution">
    <text evidence="2">The sequence shown here is derived from an EMBL/GenBank/DDBJ whole genome shotgun (WGS) entry which is preliminary data.</text>
</comment>
<feature type="compositionally biased region" description="Basic and acidic residues" evidence="1">
    <location>
        <begin position="52"/>
        <end position="64"/>
    </location>
</feature>
<sequence length="100" mass="11289">MEPDIEPIAQHRILALAERQGEQEAATREMQNEEGHNMMPSIISNRVSAAPSDRRVGLKSKREDDGDDDIEWEEALPSSMPVTEDKRLHKSLSNVHSTIK</sequence>
<name>A0AAV9EFJ3_ACOCL</name>
<evidence type="ECO:0000256" key="1">
    <source>
        <dbReference type="SAM" id="MobiDB-lite"/>
    </source>
</evidence>
<proteinExistence type="predicted"/>
<feature type="compositionally biased region" description="Polar residues" evidence="1">
    <location>
        <begin position="91"/>
        <end position="100"/>
    </location>
</feature>
<evidence type="ECO:0000313" key="3">
    <source>
        <dbReference type="Proteomes" id="UP001180020"/>
    </source>
</evidence>
<dbReference type="AlphaFoldDB" id="A0AAV9EFJ3"/>
<protein>
    <submittedName>
        <fullName evidence="2">Uncharacterized protein</fullName>
    </submittedName>
</protein>
<feature type="compositionally biased region" description="Basic and acidic residues" evidence="1">
    <location>
        <begin position="19"/>
        <end position="36"/>
    </location>
</feature>
<dbReference type="EMBL" id="JAUJYO010000007">
    <property type="protein sequence ID" value="KAK1311924.1"/>
    <property type="molecule type" value="Genomic_DNA"/>
</dbReference>
<reference evidence="2" key="2">
    <citation type="submission" date="2023-06" db="EMBL/GenBank/DDBJ databases">
        <authorList>
            <person name="Ma L."/>
            <person name="Liu K.-W."/>
            <person name="Li Z."/>
            <person name="Hsiao Y.-Y."/>
            <person name="Qi Y."/>
            <person name="Fu T."/>
            <person name="Tang G."/>
            <person name="Zhang D."/>
            <person name="Sun W.-H."/>
            <person name="Liu D.-K."/>
            <person name="Li Y."/>
            <person name="Chen G.-Z."/>
            <person name="Liu X.-D."/>
            <person name="Liao X.-Y."/>
            <person name="Jiang Y.-T."/>
            <person name="Yu X."/>
            <person name="Hao Y."/>
            <person name="Huang J."/>
            <person name="Zhao X.-W."/>
            <person name="Ke S."/>
            <person name="Chen Y.-Y."/>
            <person name="Wu W.-L."/>
            <person name="Hsu J.-L."/>
            <person name="Lin Y.-F."/>
            <person name="Huang M.-D."/>
            <person name="Li C.-Y."/>
            <person name="Huang L."/>
            <person name="Wang Z.-W."/>
            <person name="Zhao X."/>
            <person name="Zhong W.-Y."/>
            <person name="Peng D.-H."/>
            <person name="Ahmad S."/>
            <person name="Lan S."/>
            <person name="Zhang J.-S."/>
            <person name="Tsai W.-C."/>
            <person name="Van De Peer Y."/>
            <person name="Liu Z.-J."/>
        </authorList>
    </citation>
    <scope>NUCLEOTIDE SEQUENCE</scope>
    <source>
        <strain evidence="2">CP</strain>
        <tissue evidence="2">Leaves</tissue>
    </source>
</reference>
<feature type="region of interest" description="Disordered" evidence="1">
    <location>
        <begin position="19"/>
        <end position="100"/>
    </location>
</feature>
<gene>
    <name evidence="2" type="ORF">QJS10_CPA07g00642</name>
</gene>
<feature type="compositionally biased region" description="Acidic residues" evidence="1">
    <location>
        <begin position="65"/>
        <end position="74"/>
    </location>
</feature>
<accession>A0AAV9EFJ3</accession>
<dbReference type="Proteomes" id="UP001180020">
    <property type="component" value="Unassembled WGS sequence"/>
</dbReference>
<evidence type="ECO:0000313" key="2">
    <source>
        <dbReference type="EMBL" id="KAK1311924.1"/>
    </source>
</evidence>